<dbReference type="OrthoDB" id="4313158at2"/>
<evidence type="ECO:0000313" key="2">
    <source>
        <dbReference type="EMBL" id="MPY42098.1"/>
    </source>
</evidence>
<evidence type="ECO:0000256" key="1">
    <source>
        <dbReference type="SAM" id="MobiDB-lite"/>
    </source>
</evidence>
<gene>
    <name evidence="2" type="ORF">FNH04_19975</name>
</gene>
<comment type="caution">
    <text evidence="2">The sequence shown here is derived from an EMBL/GenBank/DDBJ whole genome shotgun (WGS) entry which is preliminary data.</text>
</comment>
<organism evidence="2 3">
    <name type="scientific">Streptomyces phyllanthi</name>
    <dbReference type="NCBI Taxonomy" id="1803180"/>
    <lineage>
        <taxon>Bacteria</taxon>
        <taxon>Bacillati</taxon>
        <taxon>Actinomycetota</taxon>
        <taxon>Actinomycetes</taxon>
        <taxon>Kitasatosporales</taxon>
        <taxon>Streptomycetaceae</taxon>
        <taxon>Streptomyces</taxon>
    </lineage>
</organism>
<name>A0A5N8W6V6_9ACTN</name>
<dbReference type="AlphaFoldDB" id="A0A5N8W6V6"/>
<protein>
    <recommendedName>
        <fullName evidence="4">AG1 protein</fullName>
    </recommendedName>
</protein>
<evidence type="ECO:0000313" key="3">
    <source>
        <dbReference type="Proteomes" id="UP000326979"/>
    </source>
</evidence>
<dbReference type="Proteomes" id="UP000326979">
    <property type="component" value="Unassembled WGS sequence"/>
</dbReference>
<reference evidence="2 3" key="1">
    <citation type="submission" date="2019-07" db="EMBL/GenBank/DDBJ databases">
        <title>New species of Amycolatopsis and Streptomyces.</title>
        <authorList>
            <person name="Duangmal K."/>
            <person name="Teo W.F.A."/>
            <person name="Lipun K."/>
        </authorList>
    </citation>
    <scope>NUCLEOTIDE SEQUENCE [LARGE SCALE GENOMIC DNA]</scope>
    <source>
        <strain evidence="2 3">TISTR 2346</strain>
    </source>
</reference>
<evidence type="ECO:0008006" key="4">
    <source>
        <dbReference type="Google" id="ProtNLM"/>
    </source>
</evidence>
<proteinExistence type="predicted"/>
<sequence length="157" mass="16886">MAWDEWEQLKSEAAAKSSTGMRLNKVPTEGGGGGSQDLRVNQDDLGAVGHEAFILHDQLRNQADIAGMGMDKDGSGSTMQAGAALKSHSFALGSELVTTVSMWDSQLKHLLQSCAHISNHLNYSKAQHANDDAEIAATVRNRVGQAISVSELDKYYK</sequence>
<dbReference type="RefSeq" id="WP_152786130.1">
    <property type="nucleotide sequence ID" value="NZ_BAABEQ010000115.1"/>
</dbReference>
<dbReference type="EMBL" id="VJZE01000132">
    <property type="protein sequence ID" value="MPY42098.1"/>
    <property type="molecule type" value="Genomic_DNA"/>
</dbReference>
<feature type="region of interest" description="Disordered" evidence="1">
    <location>
        <begin position="1"/>
        <end position="40"/>
    </location>
</feature>
<keyword evidence="3" id="KW-1185">Reference proteome</keyword>
<accession>A0A5N8W6V6</accession>